<dbReference type="PANTHER" id="PTHR32133:SF396">
    <property type="entry name" value="OS10G0141600 PROTEIN"/>
    <property type="match status" value="1"/>
</dbReference>
<name>A0ABC8XC31_9POAL</name>
<reference evidence="3" key="1">
    <citation type="submission" date="2024-10" db="EMBL/GenBank/DDBJ databases">
        <authorList>
            <person name="Ryan C."/>
        </authorList>
    </citation>
    <scope>NUCLEOTIDE SEQUENCE [LARGE SCALE GENOMIC DNA]</scope>
</reference>
<gene>
    <name evidence="3" type="ORF">URODEC1_LOCUS22801</name>
</gene>
<dbReference type="InterPro" id="IPR036047">
    <property type="entry name" value="F-box-like_dom_sf"/>
</dbReference>
<dbReference type="SUPFAM" id="SSF81383">
    <property type="entry name" value="F-box domain"/>
    <property type="match status" value="1"/>
</dbReference>
<evidence type="ECO:0000313" key="3">
    <source>
        <dbReference type="EMBL" id="CAL4924338.1"/>
    </source>
</evidence>
<evidence type="ECO:0000313" key="4">
    <source>
        <dbReference type="Proteomes" id="UP001497457"/>
    </source>
</evidence>
<accession>A0ABC8XC31</accession>
<protein>
    <recommendedName>
        <fullName evidence="5">F-box domain-containing protein</fullName>
    </recommendedName>
</protein>
<dbReference type="Pfam" id="PF23635">
    <property type="entry name" value="Beta-prop_AT5G49610-like"/>
    <property type="match status" value="1"/>
</dbReference>
<evidence type="ECO:0008006" key="5">
    <source>
        <dbReference type="Google" id="ProtNLM"/>
    </source>
</evidence>
<dbReference type="InterPro" id="IPR001810">
    <property type="entry name" value="F-box_dom"/>
</dbReference>
<dbReference type="AlphaFoldDB" id="A0ABC8XC31"/>
<dbReference type="EMBL" id="OZ075124">
    <property type="protein sequence ID" value="CAL4924338.1"/>
    <property type="molecule type" value="Genomic_DNA"/>
</dbReference>
<keyword evidence="4" id="KW-1185">Reference proteome</keyword>
<dbReference type="Gene3D" id="1.20.1280.50">
    <property type="match status" value="1"/>
</dbReference>
<feature type="domain" description="F-box protein AT5G49610-like beta-propeller" evidence="2">
    <location>
        <begin position="110"/>
        <end position="354"/>
    </location>
</feature>
<organism evidence="3 4">
    <name type="scientific">Urochloa decumbens</name>
    <dbReference type="NCBI Taxonomy" id="240449"/>
    <lineage>
        <taxon>Eukaryota</taxon>
        <taxon>Viridiplantae</taxon>
        <taxon>Streptophyta</taxon>
        <taxon>Embryophyta</taxon>
        <taxon>Tracheophyta</taxon>
        <taxon>Spermatophyta</taxon>
        <taxon>Magnoliopsida</taxon>
        <taxon>Liliopsida</taxon>
        <taxon>Poales</taxon>
        <taxon>Poaceae</taxon>
        <taxon>PACMAD clade</taxon>
        <taxon>Panicoideae</taxon>
        <taxon>Panicodae</taxon>
        <taxon>Paniceae</taxon>
        <taxon>Melinidinae</taxon>
        <taxon>Urochloa</taxon>
    </lineage>
</organism>
<feature type="domain" description="F-box" evidence="1">
    <location>
        <begin position="23"/>
        <end position="61"/>
    </location>
</feature>
<evidence type="ECO:0000259" key="1">
    <source>
        <dbReference type="Pfam" id="PF12937"/>
    </source>
</evidence>
<dbReference type="Pfam" id="PF12937">
    <property type="entry name" value="F-box-like"/>
    <property type="match status" value="1"/>
</dbReference>
<proteinExistence type="predicted"/>
<evidence type="ECO:0000259" key="2">
    <source>
        <dbReference type="Pfam" id="PF23635"/>
    </source>
</evidence>
<sequence>MDGMVPSPPWRRVHANPLDCGDLLAEVLLRLPPHPSSFLRASLVCRRWRRLLRDPAFLRRVRAFHRAPPVLGLYRIRPPGLFAFVPIGEAPDRVPAARFALRDSDDWVLLGCNHGRVLLRSRPGWTQLLVWDPVTGHRRFVRLGQFGSHVRAHNATVLGDRGGLSRREGSFRVAFAFTGGGRASACLYSSETGAWGRLITAEAHCDDVRATSGTLVGGVLYWMLEECGILELHLGEERLTVLEPVPGAASVYRKNVQLMEAEGGMLGFAGVTEYRLQLWAREAQVDGSVSETWVLRKTIGLHRFVLSPGESHLFMPMLVDVDEGGNFVFLWTVDGIYMVSLDAAQFKKVSDTEPLEDVRPYSSFYVAGGFGGGEGEGDCGNSGTGP</sequence>
<dbReference type="Proteomes" id="UP001497457">
    <property type="component" value="Chromosome 14rd"/>
</dbReference>
<dbReference type="PANTHER" id="PTHR32133">
    <property type="entry name" value="OS07G0120400 PROTEIN"/>
    <property type="match status" value="1"/>
</dbReference>
<dbReference type="InterPro" id="IPR056594">
    <property type="entry name" value="AT5G49610-like_b-prop"/>
</dbReference>